<evidence type="ECO:0000256" key="2">
    <source>
        <dbReference type="PROSITE-ProRule" id="PRU00409"/>
    </source>
</evidence>
<evidence type="ECO:0000313" key="4">
    <source>
        <dbReference type="EMBL" id="KRT56585.1"/>
    </source>
</evidence>
<dbReference type="STRING" id="54398.Ga0074115_1582"/>
<dbReference type="Proteomes" id="UP000051634">
    <property type="component" value="Unassembled WGS sequence"/>
</dbReference>
<organism evidence="4 7">
    <name type="scientific">endosymbiont of Ridgeia piscesae</name>
    <dbReference type="NCBI Taxonomy" id="54398"/>
    <lineage>
        <taxon>Bacteria</taxon>
        <taxon>Pseudomonadati</taxon>
        <taxon>Pseudomonadota</taxon>
        <taxon>Gammaproteobacteria</taxon>
        <taxon>sulfur-oxidizing symbionts</taxon>
    </lineage>
</organism>
<evidence type="ECO:0000313" key="7">
    <source>
        <dbReference type="Proteomes" id="UP000051634"/>
    </source>
</evidence>
<sequence>MHHICTMNYVTLTVLENYSRISKFLTLTSPEKRAIEQSFWNLRKRFYRDLWRESASRIGAKIEEIGSDFQRITRNDLHTFVQMDKVMLDSNLTLRLAGNKPLTHQLLETTEGYRAPRYLEFRFSQLDDALKFLSDSTQACVVKPASGTGGGSGVTTGIDSKQKLINATILARKFCSNIVIEEEVKGHSYRLLFLNSDLIHAVRRDPPEVRGDGRSSIKQLMEIETSDRLTGNTPRALSPLLIDMECKNTLNAQNLSPNHVPKKGESIKVKQVVNQNCSRESHSVTDQVHPETITLAQNIIRIMGCELAGIDIITTDIGQPLHATGGIIGEVNTTPGLHHHYLLADKNLHEQGVCETILEYIFEKKRS</sequence>
<protein>
    <recommendedName>
        <fullName evidence="3">ATP-grasp domain-containing protein</fullName>
    </recommendedName>
</protein>
<dbReference type="GO" id="GO:0009432">
    <property type="term" value="P:SOS response"/>
    <property type="evidence" value="ECO:0007669"/>
    <property type="project" value="TreeGrafter"/>
</dbReference>
<dbReference type="SUPFAM" id="SSF56059">
    <property type="entry name" value="Glutathione synthetase ATP-binding domain-like"/>
    <property type="match status" value="1"/>
</dbReference>
<dbReference type="GO" id="GO:0046872">
    <property type="term" value="F:metal ion binding"/>
    <property type="evidence" value="ECO:0007669"/>
    <property type="project" value="InterPro"/>
</dbReference>
<name>A0A0T5Z173_9GAMM</name>
<dbReference type="GO" id="GO:0005737">
    <property type="term" value="C:cytoplasm"/>
    <property type="evidence" value="ECO:0007669"/>
    <property type="project" value="TreeGrafter"/>
</dbReference>
<keyword evidence="2" id="KW-0067">ATP-binding</keyword>
<keyword evidence="7" id="KW-1185">Reference proteome</keyword>
<dbReference type="GO" id="GO:0005524">
    <property type="term" value="F:ATP binding"/>
    <property type="evidence" value="ECO:0007669"/>
    <property type="project" value="UniProtKB-UniRule"/>
</dbReference>
<dbReference type="EMBL" id="LDXT01000039">
    <property type="protein sequence ID" value="KRT56585.1"/>
    <property type="molecule type" value="Genomic_DNA"/>
</dbReference>
<proteinExistence type="predicted"/>
<dbReference type="Gene3D" id="3.30.470.20">
    <property type="entry name" value="ATP-grasp fold, B domain"/>
    <property type="match status" value="2"/>
</dbReference>
<evidence type="ECO:0000313" key="6">
    <source>
        <dbReference type="Proteomes" id="UP000051276"/>
    </source>
</evidence>
<dbReference type="OrthoDB" id="9803907at2"/>
<keyword evidence="2" id="KW-0547">Nucleotide-binding</keyword>
<gene>
    <name evidence="4" type="ORF">Ga0074115_1582</name>
    <name evidence="5" type="ORF">Ga0076813_12881</name>
</gene>
<evidence type="ECO:0000313" key="5">
    <source>
        <dbReference type="EMBL" id="KRT58143.1"/>
    </source>
</evidence>
<dbReference type="EMBL" id="LMXI01000406">
    <property type="protein sequence ID" value="KRT58143.1"/>
    <property type="molecule type" value="Genomic_DNA"/>
</dbReference>
<comment type="caution">
    <text evidence="4">The sequence shown here is derived from an EMBL/GenBank/DDBJ whole genome shotgun (WGS) entry which is preliminary data.</text>
</comment>
<dbReference type="PANTHER" id="PTHR21621:SF0">
    <property type="entry name" value="BETA-CITRYLGLUTAMATE SYNTHASE B-RELATED"/>
    <property type="match status" value="1"/>
</dbReference>
<keyword evidence="1" id="KW-0464">Manganese</keyword>
<evidence type="ECO:0000256" key="1">
    <source>
        <dbReference type="ARBA" id="ARBA00023211"/>
    </source>
</evidence>
<dbReference type="AlphaFoldDB" id="A0A0T5Z173"/>
<accession>A0A0T5Z173</accession>
<reference evidence="6 7" key="1">
    <citation type="submission" date="2015-11" db="EMBL/GenBank/DDBJ databases">
        <title>The genome of Candidatus Endoriftia persephone in Ridgeia piscesae and population structure of the North Eastern Pacific vestimentiferan symbionts.</title>
        <authorList>
            <person name="Perez M."/>
            <person name="Juniper K.S."/>
        </authorList>
    </citation>
    <scope>NUCLEOTIDE SEQUENCE [LARGE SCALE GENOMIC DNA]</scope>
    <source>
        <strain evidence="5">Ind10</strain>
        <strain evidence="4">Ind11</strain>
    </source>
</reference>
<dbReference type="GO" id="GO:0018169">
    <property type="term" value="F:ribosomal S6-glutamic acid ligase activity"/>
    <property type="evidence" value="ECO:0007669"/>
    <property type="project" value="TreeGrafter"/>
</dbReference>
<evidence type="ECO:0000259" key="3">
    <source>
        <dbReference type="PROSITE" id="PS50975"/>
    </source>
</evidence>
<dbReference type="PANTHER" id="PTHR21621">
    <property type="entry name" value="RIBOSOMAL PROTEIN S6 MODIFICATION PROTEIN"/>
    <property type="match status" value="1"/>
</dbReference>
<dbReference type="Proteomes" id="UP000051276">
    <property type="component" value="Unassembled WGS sequence"/>
</dbReference>
<feature type="domain" description="ATP-grasp" evidence="3">
    <location>
        <begin position="105"/>
        <end position="362"/>
    </location>
</feature>
<dbReference type="PROSITE" id="PS50975">
    <property type="entry name" value="ATP_GRASP"/>
    <property type="match status" value="1"/>
</dbReference>
<dbReference type="InterPro" id="IPR011761">
    <property type="entry name" value="ATP-grasp"/>
</dbReference>